<name>A0A6G3ZUK8_9BACL</name>
<organism evidence="1">
    <name type="scientific">Paenibacillus sp. SYP-B3998</name>
    <dbReference type="NCBI Taxonomy" id="2678564"/>
    <lineage>
        <taxon>Bacteria</taxon>
        <taxon>Bacillati</taxon>
        <taxon>Bacillota</taxon>
        <taxon>Bacilli</taxon>
        <taxon>Bacillales</taxon>
        <taxon>Paenibacillaceae</taxon>
        <taxon>Paenibacillus</taxon>
    </lineage>
</organism>
<dbReference type="AlphaFoldDB" id="A0A6G3ZUK8"/>
<comment type="caution">
    <text evidence="1">The sequence shown here is derived from an EMBL/GenBank/DDBJ whole genome shotgun (WGS) entry which is preliminary data.</text>
</comment>
<sequence>MNNESMVKIMDGISMLHETIVKALIPIEAQEHFRSSHREALLGVRAVLDHSIEKLDEHAIEVVQKRKDVHRPIKITE</sequence>
<dbReference type="RefSeq" id="WP_163943152.1">
    <property type="nucleotide sequence ID" value="NZ_JAAIKC010000001.1"/>
</dbReference>
<dbReference type="EMBL" id="JAAIKC010000001">
    <property type="protein sequence ID" value="NEW05805.1"/>
    <property type="molecule type" value="Genomic_DNA"/>
</dbReference>
<evidence type="ECO:0000313" key="1">
    <source>
        <dbReference type="EMBL" id="NEW05805.1"/>
    </source>
</evidence>
<protein>
    <submittedName>
        <fullName evidence="1">Uncharacterized protein</fullName>
    </submittedName>
</protein>
<gene>
    <name evidence="1" type="ORF">GK047_07205</name>
</gene>
<accession>A0A6G3ZUK8</accession>
<proteinExistence type="predicted"/>
<reference evidence="1" key="1">
    <citation type="submission" date="2020-02" db="EMBL/GenBank/DDBJ databases">
        <authorList>
            <person name="Shen X.-R."/>
            <person name="Zhang Y.-X."/>
        </authorList>
    </citation>
    <scope>NUCLEOTIDE SEQUENCE</scope>
    <source>
        <strain evidence="1">SYP-B3998</strain>
    </source>
</reference>